<feature type="domain" description="Type 4 fimbrial biogenesis protein PilX N-terminal" evidence="2">
    <location>
        <begin position="20"/>
        <end position="67"/>
    </location>
</feature>
<gene>
    <name evidence="4" type="ORF">FG476_11540</name>
    <name evidence="3" type="ORF">LOK82_00260</name>
</gene>
<feature type="transmembrane region" description="Helical" evidence="1">
    <location>
        <begin position="21"/>
        <end position="42"/>
    </location>
</feature>
<proteinExistence type="predicted"/>
<keyword evidence="1" id="KW-0472">Membrane</keyword>
<dbReference type="Proteomes" id="UP001220702">
    <property type="component" value="Unassembled WGS sequence"/>
</dbReference>
<name>A0A9Q4QU06_XYLFS</name>
<reference evidence="3" key="3">
    <citation type="submission" date="2021-11" db="EMBL/GenBank/DDBJ databases">
        <authorList>
            <person name="Denance N."/>
            <person name="Briand M."/>
            <person name="Dupas E."/>
            <person name="Durand K."/>
            <person name="Legendre B."/>
            <person name="Cunty A."/>
            <person name="Donnadieu C."/>
            <person name="Lopez Roques C."/>
            <person name="Cesbron S."/>
            <person name="Jacques M.A."/>
        </authorList>
    </citation>
    <scope>NUCLEOTIDE SEQUENCE</scope>
    <source>
        <strain evidence="3">CFBP8070</strain>
    </source>
</reference>
<accession>A0A9Q4QU06</accession>
<dbReference type="Pfam" id="PF14341">
    <property type="entry name" value="PilX_N"/>
    <property type="match status" value="1"/>
</dbReference>
<reference evidence="3" key="4">
    <citation type="journal article" date="2023" name="Commun. Biol.">
        <title>Suspicions of two bridgehead invasions of Xylella fastidiosa subsp. multiplex in France.</title>
        <authorList>
            <person name="Dupas E."/>
            <person name="Durand K."/>
            <person name="Rieux A."/>
            <person name="Briand M."/>
            <person name="Pruvost O."/>
            <person name="Cunty A."/>
            <person name="Denance N."/>
            <person name="Donnadieu C."/>
            <person name="Legendre B."/>
            <person name="Lopez-Roques C."/>
            <person name="Cesbron S."/>
            <person name="Ravigne V."/>
            <person name="Jacques M.A."/>
        </authorList>
    </citation>
    <scope>NUCLEOTIDE SEQUENCE</scope>
    <source>
        <strain evidence="3">CFBP8070</strain>
    </source>
</reference>
<reference evidence="4" key="2">
    <citation type="journal article" date="2020" name="Appl. Environ. Microbiol.">
        <title>Multiple intercontinental introductions associated with the emergence of a plant pathogen in Europe.</title>
        <authorList>
            <person name="Landa B.B."/>
            <person name="Castillo A.I."/>
            <person name="Giampetruzzi A."/>
            <person name="Kahn A."/>
            <person name="Roman-Ecija M."/>
            <person name="Velasco-Amo M.P."/>
            <person name="Navas-Cortes J.A."/>
            <person name="Marco-Noales E."/>
            <person name="Barbe S."/>
            <person name="Moralejo E."/>
            <person name="Coletta-Filho H.D."/>
            <person name="Saldarelli P."/>
            <person name="Saponari M."/>
            <person name="Almeida R.P.P."/>
        </authorList>
    </citation>
    <scope>NUCLEOTIDE SEQUENCE</scope>
    <source>
        <strain evidence="4">XYL1981</strain>
    </source>
</reference>
<dbReference type="EMBL" id="JAJKGN010000001">
    <property type="protein sequence ID" value="MDC6407193.1"/>
    <property type="molecule type" value="Genomic_DNA"/>
</dbReference>
<organism evidence="4 5">
    <name type="scientific">Xylella fastidiosa subsp. multiplex</name>
    <dbReference type="NCBI Taxonomy" id="644357"/>
    <lineage>
        <taxon>Bacteria</taxon>
        <taxon>Pseudomonadati</taxon>
        <taxon>Pseudomonadota</taxon>
        <taxon>Gammaproteobacteria</taxon>
        <taxon>Lysobacterales</taxon>
        <taxon>Lysobacteraceae</taxon>
        <taxon>Xylella</taxon>
    </lineage>
</organism>
<evidence type="ECO:0000259" key="2">
    <source>
        <dbReference type="Pfam" id="PF14341"/>
    </source>
</evidence>
<dbReference type="AlphaFoldDB" id="A0A9Q4QU06"/>
<reference evidence="4" key="1">
    <citation type="submission" date="2019-05" db="EMBL/GenBank/DDBJ databases">
        <authorList>
            <person name="Castillo A."/>
            <person name="Giampetruzzi A."/>
            <person name="Landa B."/>
            <person name="Saponari M."/>
            <person name="Almeida R.P.P."/>
            <person name="Moralejo E."/>
            <person name="Marco-Noales E."/>
            <person name="Velasco-Amo M.P."/>
            <person name="Roman-Ecija M."/>
            <person name="Navarro I."/>
            <person name="Monterde A."/>
            <person name="Barbe S."/>
        </authorList>
    </citation>
    <scope>NUCLEOTIDE SEQUENCE</scope>
    <source>
        <strain evidence="4">XYL1981</strain>
    </source>
</reference>
<dbReference type="InterPro" id="IPR025746">
    <property type="entry name" value="PilX_N_dom"/>
</dbReference>
<sequence>MMKVQAFVDSLLRGRARSQRGAVLYVVLVVLVLLALIGIVGMQVATMQERMSANYLAANMAFQRAESLVRDRESTINNGAEYEYQNCLVPYDPVAWVNSIGKGVVADVLTRNISICMQQCSASAGSDRSESGCNMFRITVFSRDRNSVDASSSLSSIDTIFVRP</sequence>
<keyword evidence="1" id="KW-1133">Transmembrane helix</keyword>
<comment type="caution">
    <text evidence="4">The sequence shown here is derived from an EMBL/GenBank/DDBJ whole genome shotgun (WGS) entry which is preliminary data.</text>
</comment>
<evidence type="ECO:0000256" key="1">
    <source>
        <dbReference type="SAM" id="Phobius"/>
    </source>
</evidence>
<protein>
    <submittedName>
        <fullName evidence="4">Fimbrial protein</fullName>
    </submittedName>
</protein>
<keyword evidence="1" id="KW-0812">Transmembrane</keyword>
<dbReference type="RefSeq" id="WP_004083565.1">
    <property type="nucleotide sequence ID" value="NZ_CP047134.1"/>
</dbReference>
<evidence type="ECO:0000313" key="4">
    <source>
        <dbReference type="EMBL" id="MRU24658.1"/>
    </source>
</evidence>
<evidence type="ECO:0000313" key="5">
    <source>
        <dbReference type="Proteomes" id="UP000474061"/>
    </source>
</evidence>
<dbReference type="EMBL" id="VDCJ01000352">
    <property type="protein sequence ID" value="MRU24658.1"/>
    <property type="molecule type" value="Genomic_DNA"/>
</dbReference>
<evidence type="ECO:0000313" key="3">
    <source>
        <dbReference type="EMBL" id="MDC6407193.1"/>
    </source>
</evidence>
<dbReference type="Proteomes" id="UP000474061">
    <property type="component" value="Unassembled WGS sequence"/>
</dbReference>